<organism evidence="1 2">
    <name type="scientific">Rhizophagus irregularis</name>
    <dbReference type="NCBI Taxonomy" id="588596"/>
    <lineage>
        <taxon>Eukaryota</taxon>
        <taxon>Fungi</taxon>
        <taxon>Fungi incertae sedis</taxon>
        <taxon>Mucoromycota</taxon>
        <taxon>Glomeromycotina</taxon>
        <taxon>Glomeromycetes</taxon>
        <taxon>Glomerales</taxon>
        <taxon>Glomeraceae</taxon>
        <taxon>Rhizophagus</taxon>
    </lineage>
</organism>
<protein>
    <submittedName>
        <fullName evidence="1">Uncharacterized protein</fullName>
    </submittedName>
</protein>
<gene>
    <name evidence="1" type="ORF">RhiirA4_484040</name>
</gene>
<evidence type="ECO:0000313" key="1">
    <source>
        <dbReference type="EMBL" id="PKY60387.1"/>
    </source>
</evidence>
<dbReference type="Proteomes" id="UP000234323">
    <property type="component" value="Unassembled WGS sequence"/>
</dbReference>
<dbReference type="AlphaFoldDB" id="A0A2I1HNE8"/>
<name>A0A2I1HNE8_9GLOM</name>
<reference evidence="1 2" key="1">
    <citation type="submission" date="2015-10" db="EMBL/GenBank/DDBJ databases">
        <title>Genome analyses suggest a sexual origin of heterokaryosis in a supposedly ancient asexual fungus.</title>
        <authorList>
            <person name="Ropars J."/>
            <person name="Sedzielewska K."/>
            <person name="Noel J."/>
            <person name="Charron P."/>
            <person name="Farinelli L."/>
            <person name="Marton T."/>
            <person name="Kruger M."/>
            <person name="Pelin A."/>
            <person name="Brachmann A."/>
            <person name="Corradi N."/>
        </authorList>
    </citation>
    <scope>NUCLEOTIDE SEQUENCE [LARGE SCALE GENOMIC DNA]</scope>
    <source>
        <strain evidence="1 2">A4</strain>
    </source>
</reference>
<dbReference type="EMBL" id="LLXI01004215">
    <property type="protein sequence ID" value="PKY60387.1"/>
    <property type="molecule type" value="Genomic_DNA"/>
</dbReference>
<evidence type="ECO:0000313" key="2">
    <source>
        <dbReference type="Proteomes" id="UP000234323"/>
    </source>
</evidence>
<proteinExistence type="predicted"/>
<accession>A0A2I1HNE8</accession>
<keyword evidence="2" id="KW-1185">Reference proteome</keyword>
<comment type="caution">
    <text evidence="1">The sequence shown here is derived from an EMBL/GenBank/DDBJ whole genome shotgun (WGS) entry which is preliminary data.</text>
</comment>
<sequence>MSEISLYVSSYHIVAKNHKVNETLCLIGILGTPFWLFLCNNKGAILAHTIQM</sequence>